<dbReference type="GO" id="GO:0008299">
    <property type="term" value="P:isoprenoid biosynthetic process"/>
    <property type="evidence" value="ECO:0007669"/>
    <property type="project" value="InterPro"/>
</dbReference>
<keyword evidence="1" id="KW-0479">Metal-binding</keyword>
<organism evidence="4 5">
    <name type="scientific">Streptomyces morookaense</name>
    <name type="common">Streptoverticillium morookaense</name>
    <dbReference type="NCBI Taxonomy" id="1970"/>
    <lineage>
        <taxon>Bacteria</taxon>
        <taxon>Bacillati</taxon>
        <taxon>Actinomycetota</taxon>
        <taxon>Actinomycetes</taxon>
        <taxon>Kitasatosporales</taxon>
        <taxon>Streptomycetaceae</taxon>
        <taxon>Streptomyces</taxon>
    </lineage>
</organism>
<keyword evidence="5" id="KW-1185">Reference proteome</keyword>
<dbReference type="GO" id="GO:0004659">
    <property type="term" value="F:prenyltransferase activity"/>
    <property type="evidence" value="ECO:0007669"/>
    <property type="project" value="InterPro"/>
</dbReference>
<dbReference type="Pfam" id="PF00348">
    <property type="entry name" value="polyprenyl_synt"/>
    <property type="match status" value="1"/>
</dbReference>
<dbReference type="Gene3D" id="1.10.600.10">
    <property type="entry name" value="Farnesyl Diphosphate Synthase"/>
    <property type="match status" value="1"/>
</dbReference>
<evidence type="ECO:0000313" key="5">
    <source>
        <dbReference type="Proteomes" id="UP000587462"/>
    </source>
</evidence>
<gene>
    <name evidence="4" type="ORF">HG542_21790</name>
</gene>
<name>A0A7Y7B754_STRMO</name>
<dbReference type="InterPro" id="IPR008949">
    <property type="entry name" value="Isoprenoid_synthase_dom_sf"/>
</dbReference>
<dbReference type="SUPFAM" id="SSF48576">
    <property type="entry name" value="Terpenoid synthases"/>
    <property type="match status" value="1"/>
</dbReference>
<keyword evidence="3" id="KW-0808">Transferase</keyword>
<evidence type="ECO:0000313" key="4">
    <source>
        <dbReference type="EMBL" id="NVK80270.1"/>
    </source>
</evidence>
<sequence>MDGSAEIPVAPERRAGEILEWAGALVTPSLRTAVERLPDRIRHLAGCHFGWRDMDGTPQAGPQGKGLRPALALLSCQAVGGEPSAALPAAVAVELVHNASLLHDDIIDGDHMRRGRPALWASFGVPAGILAGDALFFLAVQVLLEAPPPLGGAGVGQLTGAVQELIDGEYTDTVLEDRPTVLVAECEAMASAKTGALFAAACGLGALAAGAAADRRDHLRAFGTHLGMAFQLVDDVLGIWGDGQYTGKPARSDLAARKKTLPVTAALATDGAPGRELAHLYCRDTPLSPAEVERAARLVDEAGGRSWALTEAQRHTTRALGHLTAVRPVPQGAADLAALAQVITCRDR</sequence>
<comment type="similarity">
    <text evidence="3">Belongs to the FPP/GGPP synthase family.</text>
</comment>
<dbReference type="EMBL" id="JABBXF010000049">
    <property type="protein sequence ID" value="NVK80270.1"/>
    <property type="molecule type" value="Genomic_DNA"/>
</dbReference>
<dbReference type="GO" id="GO:0046872">
    <property type="term" value="F:metal ion binding"/>
    <property type="evidence" value="ECO:0007669"/>
    <property type="project" value="UniProtKB-KW"/>
</dbReference>
<dbReference type="SFLD" id="SFLDS00005">
    <property type="entry name" value="Isoprenoid_Synthase_Type_I"/>
    <property type="match status" value="1"/>
</dbReference>
<evidence type="ECO:0000256" key="3">
    <source>
        <dbReference type="RuleBase" id="RU004466"/>
    </source>
</evidence>
<dbReference type="PROSITE" id="PS00723">
    <property type="entry name" value="POLYPRENYL_SYNTHASE_1"/>
    <property type="match status" value="1"/>
</dbReference>
<evidence type="ECO:0000256" key="2">
    <source>
        <dbReference type="ARBA" id="ARBA00022842"/>
    </source>
</evidence>
<accession>A0A7Y7B754</accession>
<dbReference type="PANTHER" id="PTHR12001:SF86">
    <property type="entry name" value="GERANYLGERANYL DIPHOSPHATE SYNTHASE"/>
    <property type="match status" value="1"/>
</dbReference>
<dbReference type="RefSeq" id="WP_171084008.1">
    <property type="nucleotide sequence ID" value="NZ_BNBU01000008.1"/>
</dbReference>
<dbReference type="PANTHER" id="PTHR12001">
    <property type="entry name" value="GERANYLGERANYL PYROPHOSPHATE SYNTHASE"/>
    <property type="match status" value="1"/>
</dbReference>
<comment type="caution">
    <text evidence="4">The sequence shown here is derived from an EMBL/GenBank/DDBJ whole genome shotgun (WGS) entry which is preliminary data.</text>
</comment>
<evidence type="ECO:0000256" key="1">
    <source>
        <dbReference type="ARBA" id="ARBA00022723"/>
    </source>
</evidence>
<dbReference type="InterPro" id="IPR000092">
    <property type="entry name" value="Polyprenyl_synt"/>
</dbReference>
<reference evidence="4 5" key="1">
    <citation type="submission" date="2020-04" db="EMBL/GenBank/DDBJ databases">
        <title>Draft Genome Sequence of Streptomyces morookaense DSM 40503, an 8-azaguanine-producing strain.</title>
        <authorList>
            <person name="Qi J."/>
            <person name="Gao J.-M."/>
        </authorList>
    </citation>
    <scope>NUCLEOTIDE SEQUENCE [LARGE SCALE GENOMIC DNA]</scope>
    <source>
        <strain evidence="4 5">DSM 40503</strain>
    </source>
</reference>
<dbReference type="InterPro" id="IPR033749">
    <property type="entry name" value="Polyprenyl_synt_CS"/>
</dbReference>
<proteinExistence type="inferred from homology"/>
<dbReference type="PROSITE" id="PS00444">
    <property type="entry name" value="POLYPRENYL_SYNTHASE_2"/>
    <property type="match status" value="1"/>
</dbReference>
<dbReference type="CDD" id="cd00685">
    <property type="entry name" value="Trans_IPPS_HT"/>
    <property type="match status" value="1"/>
</dbReference>
<dbReference type="Proteomes" id="UP000587462">
    <property type="component" value="Unassembled WGS sequence"/>
</dbReference>
<dbReference type="SFLD" id="SFLDG01017">
    <property type="entry name" value="Polyprenyl_Transferase_Like"/>
    <property type="match status" value="1"/>
</dbReference>
<keyword evidence="2" id="KW-0460">Magnesium</keyword>
<dbReference type="AlphaFoldDB" id="A0A7Y7B754"/>
<protein>
    <submittedName>
        <fullName evidence="4">Polyprenyl synthetase family protein</fullName>
    </submittedName>
</protein>